<name>A7K8D4_9PHYC</name>
<dbReference type="Pfam" id="PF19239">
    <property type="entry name" value="GIY_YIG_domain"/>
    <property type="match status" value="1"/>
</dbReference>
<accession>A7K8D4</accession>
<organism evidence="1 2">
    <name type="scientific">Chlorovirus heliozoae</name>
    <dbReference type="NCBI Taxonomy" id="322019"/>
    <lineage>
        <taxon>Viruses</taxon>
        <taxon>Varidnaviria</taxon>
        <taxon>Bamfordvirae</taxon>
        <taxon>Nucleocytoviricota</taxon>
        <taxon>Megaviricetes</taxon>
        <taxon>Algavirales</taxon>
        <taxon>Phycodnaviridae</taxon>
        <taxon>Chlorovirus</taxon>
    </lineage>
</organism>
<reference evidence="1 2" key="1">
    <citation type="submission" date="2006-09" db="EMBL/GenBank/DDBJ databases">
        <title>Sequence and annotation of the 288-kb ATCV-1 virus that infects an endosymbiotic Chlorella strain of the heliozoon Acanthocystis turfacea.</title>
        <authorList>
            <person name="Fitzgerald L.A."/>
            <person name="Graves M.V."/>
            <person name="Li X."/>
            <person name="Pfitzner A.J.P."/>
            <person name="Hartigan J."/>
            <person name="Van Etten J.L."/>
        </authorList>
    </citation>
    <scope>NUCLEOTIDE SEQUENCE [LARGE SCALE GENOMIC DNA]</scope>
    <source>
        <strain evidence="1 2">ATCV-1</strain>
    </source>
</reference>
<protein>
    <submittedName>
        <fullName evidence="1">Uncharacterized protein Z174L</fullName>
    </submittedName>
</protein>
<evidence type="ECO:0000313" key="2">
    <source>
        <dbReference type="Proteomes" id="UP000202420"/>
    </source>
</evidence>
<dbReference type="OrthoDB" id="9504at10239"/>
<proteinExistence type="predicted"/>
<keyword evidence="2" id="KW-1185">Reference proteome</keyword>
<evidence type="ECO:0000313" key="1">
    <source>
        <dbReference type="EMBL" id="ABT16308.1"/>
    </source>
</evidence>
<sequence length="198" mass="22846">MAINYSPLAFDFPRREKIHPGMFSYYKRVFKGTVWRPFLLPNASLQGALDEGHRHNVNGDILSVPAVYEFAIAKHIGGKRFKTYLGTTRNAKQRHTKYLYNGDHIAQFLESAVKNGFVVYRRIRYIIPRANLNTRDTELAAVLAEQTETRFLGKYNYAWNARTNGAAAMTRMPVKTSFLCMFSKVKWLKNPEARKFMG</sequence>
<dbReference type="GeneID" id="5471015"/>
<gene>
    <name evidence="1" type="primary">Z174L</name>
    <name evidence="1" type="ORF">ATCV1_Z174L</name>
</gene>
<dbReference type="RefSeq" id="YP_001426655.1">
    <property type="nucleotide sequence ID" value="NC_008724.1"/>
</dbReference>
<dbReference type="Proteomes" id="UP000202420">
    <property type="component" value="Segment"/>
</dbReference>
<dbReference type="EMBL" id="EF101928">
    <property type="protein sequence ID" value="ABT16308.1"/>
    <property type="molecule type" value="Genomic_DNA"/>
</dbReference>
<dbReference type="KEGG" id="vg:5471015"/>